<dbReference type="AlphaFoldDB" id="A0A0R2I7D8"/>
<comment type="caution">
    <text evidence="1">The sequence shown here is derived from an EMBL/GenBank/DDBJ whole genome shotgun (WGS) entry which is preliminary data.</text>
</comment>
<organism evidence="1 2">
    <name type="scientific">Limosilactobacillus secaliphilus</name>
    <dbReference type="NCBI Taxonomy" id="396268"/>
    <lineage>
        <taxon>Bacteria</taxon>
        <taxon>Bacillati</taxon>
        <taxon>Bacillota</taxon>
        <taxon>Bacilli</taxon>
        <taxon>Lactobacillales</taxon>
        <taxon>Lactobacillaceae</taxon>
        <taxon>Limosilactobacillus</taxon>
    </lineage>
</organism>
<reference evidence="1 2" key="1">
    <citation type="journal article" date="2015" name="Genome Announc.">
        <title>Expanding the biotechnology potential of lactobacilli through comparative genomics of 213 strains and associated genera.</title>
        <authorList>
            <person name="Sun Z."/>
            <person name="Harris H.M."/>
            <person name="McCann A."/>
            <person name="Guo C."/>
            <person name="Argimon S."/>
            <person name="Zhang W."/>
            <person name="Yang X."/>
            <person name="Jeffery I.B."/>
            <person name="Cooney J.C."/>
            <person name="Kagawa T.F."/>
            <person name="Liu W."/>
            <person name="Song Y."/>
            <person name="Salvetti E."/>
            <person name="Wrobel A."/>
            <person name="Rasinkangas P."/>
            <person name="Parkhill J."/>
            <person name="Rea M.C."/>
            <person name="O'Sullivan O."/>
            <person name="Ritari J."/>
            <person name="Douillard F.P."/>
            <person name="Paul Ross R."/>
            <person name="Yang R."/>
            <person name="Briner A.E."/>
            <person name="Felis G.E."/>
            <person name="de Vos W.M."/>
            <person name="Barrangou R."/>
            <person name="Klaenhammer T.R."/>
            <person name="Caufield P.W."/>
            <person name="Cui Y."/>
            <person name="Zhang H."/>
            <person name="O'Toole P.W."/>
        </authorList>
    </citation>
    <scope>NUCLEOTIDE SEQUENCE [LARGE SCALE GENOMIC DNA]</scope>
    <source>
        <strain evidence="1 2">DSM 17896</strain>
    </source>
</reference>
<keyword evidence="2" id="KW-1185">Reference proteome</keyword>
<dbReference type="EMBL" id="JQBW01000010">
    <property type="protein sequence ID" value="KRN58204.1"/>
    <property type="molecule type" value="Genomic_DNA"/>
</dbReference>
<accession>A0A0R2I7D8</accession>
<evidence type="ECO:0000313" key="1">
    <source>
        <dbReference type="EMBL" id="KRN58204.1"/>
    </source>
</evidence>
<dbReference type="PATRIC" id="fig|396268.3.peg.657"/>
<gene>
    <name evidence="1" type="ORF">IV45_GL000649</name>
</gene>
<protein>
    <submittedName>
        <fullName evidence="1">Uncharacterized protein</fullName>
    </submittedName>
</protein>
<name>A0A0R2I7D8_9LACO</name>
<sequence length="76" mass="9439">MSNLRHELFEKLFKFFYQYFLTKSHKKELLHQKQFFIILDKLLWNNISRFRSSIFLFNIVTNFLPFLKTLKTVSFN</sequence>
<proteinExistence type="predicted"/>
<dbReference type="Proteomes" id="UP000050934">
    <property type="component" value="Unassembled WGS sequence"/>
</dbReference>
<evidence type="ECO:0000313" key="2">
    <source>
        <dbReference type="Proteomes" id="UP000050934"/>
    </source>
</evidence>